<dbReference type="CDD" id="cd03794">
    <property type="entry name" value="GT4_WbuB-like"/>
    <property type="match status" value="1"/>
</dbReference>
<dbReference type="RefSeq" id="WP_016483024.1">
    <property type="nucleotide sequence ID" value="NC_021487.1"/>
</dbReference>
<dbReference type="STRING" id="454171.CP488_02415"/>
<dbReference type="HOGENOM" id="CLU_009583_11_5_0"/>
<keyword evidence="4" id="KW-1185">Reference proteome</keyword>
<dbReference type="GO" id="GO:0016757">
    <property type="term" value="F:glycosyltransferase activity"/>
    <property type="evidence" value="ECO:0007669"/>
    <property type="project" value="InterPro"/>
</dbReference>
<evidence type="ECO:0000313" key="4">
    <source>
        <dbReference type="Proteomes" id="UP000014227"/>
    </source>
</evidence>
<keyword evidence="3" id="KW-0808">Transferase</keyword>
<dbReference type="PANTHER" id="PTHR12526">
    <property type="entry name" value="GLYCOSYLTRANSFERASE"/>
    <property type="match status" value="1"/>
</dbReference>
<gene>
    <name evidence="3" type="ORF">CCALI_01678</name>
</gene>
<dbReference type="OrthoDB" id="9790710at2"/>
<sequence length="412" mass="46036">MRILLLTTYFRPESATNAILMTLLGEELTRQGHEVFVITGMPHYDQNCIWPAYRGKLWMREQIGSMRVYRVYLYVPSKKTSFWGRLLNYLSFNLTSGIAGLLIGRFDAILAPSPPLTNGITAWALSRIKGVPFIYNVQDIYPDVAVRLGVLQNRAVIRFFEQVERFVYRKAAAVSVISDCFKANLLRKGVPEWKVEVIPNFIDENFVRPLPRHNAFSKEHDLDDKFVALFAGNVGLSQGLETLLEAALCLQNLQDLRIVIVGDGASKTALVERAHALGLNNVIFLPLQPYERVPELYSAADVGLIPLRRGLTEDSVPSKLFTIMGVGRPVIAGVDPESDTHRVIQTAGCGLCIPPEDAKALASALQGLYEDRALAEKMGRAGRDYVVQHFTCQKVAQRYSALFESLKSRSVH</sequence>
<dbReference type="InterPro" id="IPR028098">
    <property type="entry name" value="Glyco_trans_4-like_N"/>
</dbReference>
<dbReference type="SUPFAM" id="SSF53756">
    <property type="entry name" value="UDP-Glycosyltransferase/glycogen phosphorylase"/>
    <property type="match status" value="1"/>
</dbReference>
<dbReference type="AlphaFoldDB" id="S0EUV4"/>
<evidence type="ECO:0000259" key="2">
    <source>
        <dbReference type="Pfam" id="PF13579"/>
    </source>
</evidence>
<dbReference type="eggNOG" id="COG0438">
    <property type="taxonomic scope" value="Bacteria"/>
</dbReference>
<dbReference type="InterPro" id="IPR001296">
    <property type="entry name" value="Glyco_trans_1"/>
</dbReference>
<dbReference type="EMBL" id="HF951689">
    <property type="protein sequence ID" value="CCW35492.1"/>
    <property type="molecule type" value="Genomic_DNA"/>
</dbReference>
<proteinExistence type="predicted"/>
<dbReference type="Proteomes" id="UP000014227">
    <property type="component" value="Chromosome I"/>
</dbReference>
<evidence type="ECO:0000313" key="3">
    <source>
        <dbReference type="EMBL" id="CCW35492.1"/>
    </source>
</evidence>
<organism evidence="3 4">
    <name type="scientific">Chthonomonas calidirosea (strain DSM 23976 / ICMP 18418 / T49)</name>
    <dbReference type="NCBI Taxonomy" id="1303518"/>
    <lineage>
        <taxon>Bacteria</taxon>
        <taxon>Bacillati</taxon>
        <taxon>Armatimonadota</taxon>
        <taxon>Chthonomonadia</taxon>
        <taxon>Chthonomonadales</taxon>
        <taxon>Chthonomonadaceae</taxon>
        <taxon>Chthonomonas</taxon>
    </lineage>
</organism>
<dbReference type="Pfam" id="PF13579">
    <property type="entry name" value="Glyco_trans_4_4"/>
    <property type="match status" value="1"/>
</dbReference>
<dbReference type="Pfam" id="PF00534">
    <property type="entry name" value="Glycos_transf_1"/>
    <property type="match status" value="1"/>
</dbReference>
<feature type="domain" description="Glycosyl transferase family 1" evidence="1">
    <location>
        <begin position="218"/>
        <end position="384"/>
    </location>
</feature>
<dbReference type="PATRIC" id="fig|1303518.3.peg.1727"/>
<feature type="domain" description="Glycosyltransferase subfamily 4-like N-terminal" evidence="2">
    <location>
        <begin position="24"/>
        <end position="200"/>
    </location>
</feature>
<reference evidence="4" key="1">
    <citation type="submission" date="2013-03" db="EMBL/GenBank/DDBJ databases">
        <title>Genome sequence of Chthonomonas calidirosea, the first sequenced genome from the Armatimonadetes phylum (formally candidate division OP10).</title>
        <authorList>
            <person name="Lee K.C.Y."/>
            <person name="Morgan X.C."/>
            <person name="Dunfield P.F."/>
            <person name="Tamas I."/>
            <person name="Houghton K.M."/>
            <person name="Vyssotski M."/>
            <person name="Ryan J.L.J."/>
            <person name="Lagutin K."/>
            <person name="McDonald I.R."/>
            <person name="Stott M.B."/>
        </authorList>
    </citation>
    <scope>NUCLEOTIDE SEQUENCE [LARGE SCALE GENOMIC DNA]</scope>
    <source>
        <strain evidence="4">DSM 23976 / ICMP 18418 / T49</strain>
    </source>
</reference>
<protein>
    <submittedName>
        <fullName evidence="3">Glycosyltransferase</fullName>
    </submittedName>
</protein>
<name>S0EUV4_CHTCT</name>
<dbReference type="KEGG" id="ccz:CCALI_01678"/>
<accession>S0EUV4</accession>
<evidence type="ECO:0000259" key="1">
    <source>
        <dbReference type="Pfam" id="PF00534"/>
    </source>
</evidence>
<dbReference type="InParanoid" id="S0EUV4"/>
<dbReference type="Gene3D" id="3.40.50.2000">
    <property type="entry name" value="Glycogen Phosphorylase B"/>
    <property type="match status" value="2"/>
</dbReference>